<sequence length="270" mass="30733">MACVGQQNVEGKRIPFGFDGRTLPHFTKDDTGPQSRAFVENSYLCGLTPQELFFHAMGDQEGLIDTAVKTAETGYIQRCLVKAMEDIMVKYDGTVRNSLGDVIQFLYGEDGLDVVWIEHQKLDSLKLRKREFESMYKYELDQENWNPSYMLAEHVQELKTIKEFGSVFDAELTKLIKDRQQLATEIATNGHNSWHLPVNLKRLVWNAQKLFKADPRKPSDIHPVEIVEALDKVQEKLIVVPGSDPLSIEAQKNATLFFNILLRCTLASKG</sequence>
<keyword evidence="9" id="KW-1185">Reference proteome</keyword>
<dbReference type="GO" id="GO:0003899">
    <property type="term" value="F:DNA-directed RNA polymerase activity"/>
    <property type="evidence" value="ECO:0007669"/>
    <property type="project" value="UniProtKB-EC"/>
</dbReference>
<dbReference type="AlphaFoldDB" id="A0AA38GFC2"/>
<evidence type="ECO:0000313" key="9">
    <source>
        <dbReference type="Proteomes" id="UP000824469"/>
    </source>
</evidence>
<comment type="caution">
    <text evidence="8">The sequence shown here is derived from an EMBL/GenBank/DDBJ whole genome shotgun (WGS) entry which is preliminary data.</text>
</comment>
<dbReference type="EMBL" id="JAHRHJ020000003">
    <property type="protein sequence ID" value="KAH9322467.1"/>
    <property type="molecule type" value="Genomic_DNA"/>
</dbReference>
<evidence type="ECO:0000256" key="4">
    <source>
        <dbReference type="ARBA" id="ARBA00022695"/>
    </source>
</evidence>
<keyword evidence="4" id="KW-0548">Nucleotidyltransferase</keyword>
<dbReference type="InterPro" id="IPR038120">
    <property type="entry name" value="Rpb1_funnel_sf"/>
</dbReference>
<dbReference type="InterPro" id="IPR007083">
    <property type="entry name" value="RNA_pol_Rpb1_4"/>
</dbReference>
<dbReference type="Pfam" id="PF05000">
    <property type="entry name" value="RNA_pol_Rpb1_4"/>
    <property type="match status" value="1"/>
</dbReference>
<evidence type="ECO:0000256" key="5">
    <source>
        <dbReference type="ARBA" id="ARBA00023163"/>
    </source>
</evidence>
<dbReference type="Gene3D" id="6.20.50.80">
    <property type="match status" value="1"/>
</dbReference>
<dbReference type="GO" id="GO:0005665">
    <property type="term" value="C:RNA polymerase II, core complex"/>
    <property type="evidence" value="ECO:0007669"/>
    <property type="project" value="TreeGrafter"/>
</dbReference>
<feature type="domain" description="RNA polymerase Rpb1" evidence="7">
    <location>
        <begin position="1"/>
        <end position="39"/>
    </location>
</feature>
<dbReference type="InterPro" id="IPR045867">
    <property type="entry name" value="DNA-dir_RpoC_beta_prime"/>
</dbReference>
<evidence type="ECO:0000256" key="2">
    <source>
        <dbReference type="ARBA" id="ARBA00022478"/>
    </source>
</evidence>
<evidence type="ECO:0000259" key="7">
    <source>
        <dbReference type="Pfam" id="PF05000"/>
    </source>
</evidence>
<dbReference type="OMA" id="ETERYVC"/>
<dbReference type="Gene3D" id="6.10.250.2940">
    <property type="match status" value="1"/>
</dbReference>
<dbReference type="PANTHER" id="PTHR19376">
    <property type="entry name" value="DNA-DIRECTED RNA POLYMERASE"/>
    <property type="match status" value="1"/>
</dbReference>
<reference evidence="8 9" key="1">
    <citation type="journal article" date="2021" name="Nat. Plants">
        <title>The Taxus genome provides insights into paclitaxel biosynthesis.</title>
        <authorList>
            <person name="Xiong X."/>
            <person name="Gou J."/>
            <person name="Liao Q."/>
            <person name="Li Y."/>
            <person name="Zhou Q."/>
            <person name="Bi G."/>
            <person name="Li C."/>
            <person name="Du R."/>
            <person name="Wang X."/>
            <person name="Sun T."/>
            <person name="Guo L."/>
            <person name="Liang H."/>
            <person name="Lu P."/>
            <person name="Wu Y."/>
            <person name="Zhang Z."/>
            <person name="Ro D.K."/>
            <person name="Shang Y."/>
            <person name="Huang S."/>
            <person name="Yan J."/>
        </authorList>
    </citation>
    <scope>NUCLEOTIDE SEQUENCE [LARGE SCALE GENOMIC DNA]</scope>
    <source>
        <strain evidence="8">Ta-2019</strain>
    </source>
</reference>
<feature type="non-terminal residue" evidence="8">
    <location>
        <position position="270"/>
    </location>
</feature>
<proteinExistence type="predicted"/>
<name>A0AA38GFC2_TAXCH</name>
<evidence type="ECO:0000259" key="6">
    <source>
        <dbReference type="Pfam" id="PF04992"/>
    </source>
</evidence>
<dbReference type="SUPFAM" id="SSF64484">
    <property type="entry name" value="beta and beta-prime subunits of DNA dependent RNA-polymerase"/>
    <property type="match status" value="1"/>
</dbReference>
<feature type="domain" description="RNA polymerase Rpb1" evidence="6">
    <location>
        <begin position="112"/>
        <end position="269"/>
    </location>
</feature>
<evidence type="ECO:0000256" key="3">
    <source>
        <dbReference type="ARBA" id="ARBA00022679"/>
    </source>
</evidence>
<evidence type="ECO:0000256" key="1">
    <source>
        <dbReference type="ARBA" id="ARBA00012418"/>
    </source>
</evidence>
<dbReference type="EC" id="2.7.7.6" evidence="1"/>
<dbReference type="Pfam" id="PF04992">
    <property type="entry name" value="RNA_pol_Rpb1_6"/>
    <property type="match status" value="1"/>
</dbReference>
<dbReference type="Proteomes" id="UP000824469">
    <property type="component" value="Unassembled WGS sequence"/>
</dbReference>
<gene>
    <name evidence="8" type="ORF">KI387_017106</name>
</gene>
<dbReference type="GO" id="GO:0003677">
    <property type="term" value="F:DNA binding"/>
    <property type="evidence" value="ECO:0007669"/>
    <property type="project" value="InterPro"/>
</dbReference>
<keyword evidence="3" id="KW-0808">Transferase</keyword>
<protein>
    <recommendedName>
        <fullName evidence="1">DNA-directed RNA polymerase</fullName>
        <ecNumber evidence="1">2.7.7.6</ecNumber>
    </recommendedName>
</protein>
<dbReference type="Gene3D" id="1.10.132.30">
    <property type="match status" value="1"/>
</dbReference>
<organism evidence="8 9">
    <name type="scientific">Taxus chinensis</name>
    <name type="common">Chinese yew</name>
    <name type="synonym">Taxus wallichiana var. chinensis</name>
    <dbReference type="NCBI Taxonomy" id="29808"/>
    <lineage>
        <taxon>Eukaryota</taxon>
        <taxon>Viridiplantae</taxon>
        <taxon>Streptophyta</taxon>
        <taxon>Embryophyta</taxon>
        <taxon>Tracheophyta</taxon>
        <taxon>Spermatophyta</taxon>
        <taxon>Pinopsida</taxon>
        <taxon>Pinidae</taxon>
        <taxon>Conifers II</taxon>
        <taxon>Cupressales</taxon>
        <taxon>Taxaceae</taxon>
        <taxon>Taxus</taxon>
    </lineage>
</organism>
<keyword evidence="5" id="KW-0804">Transcription</keyword>
<accession>A0AA38GFC2</accession>
<dbReference type="GO" id="GO:0006351">
    <property type="term" value="P:DNA-templated transcription"/>
    <property type="evidence" value="ECO:0007669"/>
    <property type="project" value="InterPro"/>
</dbReference>
<keyword evidence="2" id="KW-0240">DNA-directed RNA polymerase</keyword>
<dbReference type="PANTHER" id="PTHR19376:SF37">
    <property type="entry name" value="DNA-DIRECTED RNA POLYMERASE II SUBUNIT RPB1"/>
    <property type="match status" value="1"/>
</dbReference>
<dbReference type="InterPro" id="IPR007075">
    <property type="entry name" value="RNA_pol_Rpb1_6"/>
</dbReference>
<evidence type="ECO:0000313" key="8">
    <source>
        <dbReference type="EMBL" id="KAH9322467.1"/>
    </source>
</evidence>